<dbReference type="InterPro" id="IPR009799">
    <property type="entry name" value="EthD_dom"/>
</dbReference>
<dbReference type="InterPro" id="IPR011008">
    <property type="entry name" value="Dimeric_a/b-barrel"/>
</dbReference>
<keyword evidence="3" id="KW-1185">Reference proteome</keyword>
<dbReference type="RefSeq" id="WP_309806553.1">
    <property type="nucleotide sequence ID" value="NZ_JAVDRD010000017.1"/>
</dbReference>
<evidence type="ECO:0000313" key="2">
    <source>
        <dbReference type="EMBL" id="MDR6513254.1"/>
    </source>
</evidence>
<dbReference type="Gene3D" id="3.30.70.100">
    <property type="match status" value="1"/>
</dbReference>
<accession>A0ABU1MSE2</accession>
<dbReference type="SUPFAM" id="SSF54909">
    <property type="entry name" value="Dimeric alpha+beta barrel"/>
    <property type="match status" value="1"/>
</dbReference>
<protein>
    <recommendedName>
        <fullName evidence="1">EthD domain-containing protein</fullName>
    </recommendedName>
</protein>
<organism evidence="2 3">
    <name type="scientific">Novosphingobium capsulatum</name>
    <dbReference type="NCBI Taxonomy" id="13688"/>
    <lineage>
        <taxon>Bacteria</taxon>
        <taxon>Pseudomonadati</taxon>
        <taxon>Pseudomonadota</taxon>
        <taxon>Alphaproteobacteria</taxon>
        <taxon>Sphingomonadales</taxon>
        <taxon>Sphingomonadaceae</taxon>
        <taxon>Novosphingobium</taxon>
    </lineage>
</organism>
<sequence>MADAAPAGPVKLVILPRTRLGLGRAGLRRHLETVHGPMVVAEPAVSGGFTGYVHQYAQDLAGLPLLDDRDAVTVIRFAEPAAMAASKASEAYRLRVGPDEDNFSERDGSIALFAAERVVVPGADDALAKLLVFRAARGVDIERWALALAAIAARDDVHGVVTNLARVVEGDFPFTQFDEIGLAAGADPTVIAGVLADLAEPVLAPAATRHLLVEPVRFI</sequence>
<dbReference type="EMBL" id="JAVDRD010000017">
    <property type="protein sequence ID" value="MDR6513254.1"/>
    <property type="molecule type" value="Genomic_DNA"/>
</dbReference>
<reference evidence="2 3" key="1">
    <citation type="submission" date="2023-07" db="EMBL/GenBank/DDBJ databases">
        <title>Sorghum-associated microbial communities from plants grown in Nebraska, USA.</title>
        <authorList>
            <person name="Schachtman D."/>
        </authorList>
    </citation>
    <scope>NUCLEOTIDE SEQUENCE [LARGE SCALE GENOMIC DNA]</scope>
    <source>
        <strain evidence="2 3">DS1027</strain>
    </source>
</reference>
<evidence type="ECO:0000259" key="1">
    <source>
        <dbReference type="Pfam" id="PF07110"/>
    </source>
</evidence>
<proteinExistence type="predicted"/>
<comment type="caution">
    <text evidence="2">The sequence shown here is derived from an EMBL/GenBank/DDBJ whole genome shotgun (WGS) entry which is preliminary data.</text>
</comment>
<dbReference type="Proteomes" id="UP001184150">
    <property type="component" value="Unassembled WGS sequence"/>
</dbReference>
<dbReference type="Pfam" id="PF07110">
    <property type="entry name" value="EthD"/>
    <property type="match status" value="1"/>
</dbReference>
<feature type="domain" description="EthD" evidence="1">
    <location>
        <begin position="21"/>
        <end position="106"/>
    </location>
</feature>
<name>A0ABU1MSE2_9SPHN</name>
<gene>
    <name evidence="2" type="ORF">J2792_004147</name>
</gene>
<evidence type="ECO:0000313" key="3">
    <source>
        <dbReference type="Proteomes" id="UP001184150"/>
    </source>
</evidence>